<dbReference type="HOGENOM" id="CLU_2591516_0_0_1"/>
<name>D5G758_TUBMM</name>
<proteinExistence type="predicted"/>
<protein>
    <submittedName>
        <fullName evidence="2">(Perigord truffle) hypothetical protein</fullName>
    </submittedName>
</protein>
<feature type="chain" id="PRO_5003072623" evidence="1">
    <location>
        <begin position="18"/>
        <end position="80"/>
    </location>
</feature>
<evidence type="ECO:0000256" key="1">
    <source>
        <dbReference type="SAM" id="SignalP"/>
    </source>
</evidence>
<reference evidence="2 3" key="1">
    <citation type="journal article" date="2010" name="Nature">
        <title>Perigord black truffle genome uncovers evolutionary origins and mechanisms of symbiosis.</title>
        <authorList>
            <person name="Martin F."/>
            <person name="Kohler A."/>
            <person name="Murat C."/>
            <person name="Balestrini R."/>
            <person name="Coutinho P.M."/>
            <person name="Jaillon O."/>
            <person name="Montanini B."/>
            <person name="Morin E."/>
            <person name="Noel B."/>
            <person name="Percudani R."/>
            <person name="Porcel B."/>
            <person name="Rubini A."/>
            <person name="Amicucci A."/>
            <person name="Amselem J."/>
            <person name="Anthouard V."/>
            <person name="Arcioni S."/>
            <person name="Artiguenave F."/>
            <person name="Aury J.M."/>
            <person name="Ballario P."/>
            <person name="Bolchi A."/>
            <person name="Brenna A."/>
            <person name="Brun A."/>
            <person name="Buee M."/>
            <person name="Cantarel B."/>
            <person name="Chevalier G."/>
            <person name="Couloux A."/>
            <person name="Da Silva C."/>
            <person name="Denoeud F."/>
            <person name="Duplessis S."/>
            <person name="Ghignone S."/>
            <person name="Hilselberger B."/>
            <person name="Iotti M."/>
            <person name="Marcais B."/>
            <person name="Mello A."/>
            <person name="Miranda M."/>
            <person name="Pacioni G."/>
            <person name="Quesneville H."/>
            <person name="Riccioni C."/>
            <person name="Ruotolo R."/>
            <person name="Splivallo R."/>
            <person name="Stocchi V."/>
            <person name="Tisserant E."/>
            <person name="Viscomi A.R."/>
            <person name="Zambonelli A."/>
            <person name="Zampieri E."/>
            <person name="Henrissat B."/>
            <person name="Lebrun M.H."/>
            <person name="Paolocci F."/>
            <person name="Bonfante P."/>
            <person name="Ottonello S."/>
            <person name="Wincker P."/>
        </authorList>
    </citation>
    <scope>NUCLEOTIDE SEQUENCE [LARGE SCALE GENOMIC DNA]</scope>
    <source>
        <strain evidence="2 3">Mel28</strain>
    </source>
</reference>
<dbReference type="InParanoid" id="D5G758"/>
<keyword evidence="3" id="KW-1185">Reference proteome</keyword>
<evidence type="ECO:0000313" key="2">
    <source>
        <dbReference type="EMBL" id="CAZ80351.1"/>
    </source>
</evidence>
<dbReference type="Proteomes" id="UP000006911">
    <property type="component" value="Unassembled WGS sequence"/>
</dbReference>
<keyword evidence="1" id="KW-0732">Signal</keyword>
<dbReference type="RefSeq" id="XP_002836160.1">
    <property type="nucleotide sequence ID" value="XM_002836114.1"/>
</dbReference>
<dbReference type="KEGG" id="tml:GSTUM_00002353001"/>
<dbReference type="EMBL" id="FN430021">
    <property type="protein sequence ID" value="CAZ80351.1"/>
    <property type="molecule type" value="Genomic_DNA"/>
</dbReference>
<dbReference type="AlphaFoldDB" id="D5G758"/>
<sequence length="80" mass="9282">MVRVFIKFLLSFRYCHFRHCAASCCAAVKGVRLRCRRITFPSAKFPVVRQMCMQKMATHTKPASTPRAERLECIAVNFTR</sequence>
<dbReference type="GeneID" id="9185249"/>
<gene>
    <name evidence="2" type="ORF">GSTUM_00002353001</name>
</gene>
<accession>D5G758</accession>
<feature type="signal peptide" evidence="1">
    <location>
        <begin position="1"/>
        <end position="17"/>
    </location>
</feature>
<organism evidence="2 3">
    <name type="scientific">Tuber melanosporum (strain Mel28)</name>
    <name type="common">Perigord black truffle</name>
    <dbReference type="NCBI Taxonomy" id="656061"/>
    <lineage>
        <taxon>Eukaryota</taxon>
        <taxon>Fungi</taxon>
        <taxon>Dikarya</taxon>
        <taxon>Ascomycota</taxon>
        <taxon>Pezizomycotina</taxon>
        <taxon>Pezizomycetes</taxon>
        <taxon>Pezizales</taxon>
        <taxon>Tuberaceae</taxon>
        <taxon>Tuber</taxon>
    </lineage>
</organism>
<evidence type="ECO:0000313" key="3">
    <source>
        <dbReference type="Proteomes" id="UP000006911"/>
    </source>
</evidence>